<accession>A0ABQ7YGH6</accession>
<keyword evidence="3" id="KW-1185">Reference proteome</keyword>
<gene>
    <name evidence="2" type="ORF">HID58_083624</name>
</gene>
<feature type="non-terminal residue" evidence="2">
    <location>
        <position position="205"/>
    </location>
</feature>
<sequence>MTLFKRPCVYSKVHKEDPEEVLHQRAKFLIYKTLQEVDLVSRRSSHPSSFLRMKLLRLKVEIGNSLTKLRRSVVSAVGFGGIRKHSQSGMRALKKMFQGGATKGLPRPIFTLEGSPLTWVIPWARLGSGPLHPGGLYLGWGQGPTPSTAFNDKMGSSPPPGVEPGSMTIGPQGLYQTSYHIPSKLYSDWAHPEGPPRQKPPTDVQ</sequence>
<dbReference type="EMBL" id="JAGKQM010000018">
    <property type="protein sequence ID" value="KAH0866413.1"/>
    <property type="molecule type" value="Genomic_DNA"/>
</dbReference>
<dbReference type="PANTHER" id="PTHR35687:SF6">
    <property type="entry name" value="GENOME ASSEMBLY, CHROMOSOME: A09"/>
    <property type="match status" value="1"/>
</dbReference>
<dbReference type="PANTHER" id="PTHR35687">
    <property type="entry name" value="OS07G0516700 PROTEIN"/>
    <property type="match status" value="1"/>
</dbReference>
<reference evidence="2 3" key="1">
    <citation type="submission" date="2021-05" db="EMBL/GenBank/DDBJ databases">
        <title>Genome Assembly of Synthetic Allotetraploid Brassica napus Reveals Homoeologous Exchanges between Subgenomes.</title>
        <authorList>
            <person name="Davis J.T."/>
        </authorList>
    </citation>
    <scope>NUCLEOTIDE SEQUENCE [LARGE SCALE GENOMIC DNA]</scope>
    <source>
        <strain evidence="3">cv. Da-Ae</strain>
        <tissue evidence="2">Seedling</tissue>
    </source>
</reference>
<name>A0ABQ7YGH6_BRANA</name>
<proteinExistence type="predicted"/>
<feature type="region of interest" description="Disordered" evidence="1">
    <location>
        <begin position="147"/>
        <end position="174"/>
    </location>
</feature>
<evidence type="ECO:0000313" key="2">
    <source>
        <dbReference type="EMBL" id="KAH0866413.1"/>
    </source>
</evidence>
<protein>
    <submittedName>
        <fullName evidence="2">Uncharacterized protein</fullName>
    </submittedName>
</protein>
<comment type="caution">
    <text evidence="2">The sequence shown here is derived from an EMBL/GenBank/DDBJ whole genome shotgun (WGS) entry which is preliminary data.</text>
</comment>
<dbReference type="Proteomes" id="UP000824890">
    <property type="component" value="Unassembled WGS sequence"/>
</dbReference>
<evidence type="ECO:0000313" key="3">
    <source>
        <dbReference type="Proteomes" id="UP000824890"/>
    </source>
</evidence>
<evidence type="ECO:0000256" key="1">
    <source>
        <dbReference type="SAM" id="MobiDB-lite"/>
    </source>
</evidence>
<feature type="region of interest" description="Disordered" evidence="1">
    <location>
        <begin position="186"/>
        <end position="205"/>
    </location>
</feature>
<organism evidence="2 3">
    <name type="scientific">Brassica napus</name>
    <name type="common">Rape</name>
    <dbReference type="NCBI Taxonomy" id="3708"/>
    <lineage>
        <taxon>Eukaryota</taxon>
        <taxon>Viridiplantae</taxon>
        <taxon>Streptophyta</taxon>
        <taxon>Embryophyta</taxon>
        <taxon>Tracheophyta</taxon>
        <taxon>Spermatophyta</taxon>
        <taxon>Magnoliopsida</taxon>
        <taxon>eudicotyledons</taxon>
        <taxon>Gunneridae</taxon>
        <taxon>Pentapetalae</taxon>
        <taxon>rosids</taxon>
        <taxon>malvids</taxon>
        <taxon>Brassicales</taxon>
        <taxon>Brassicaceae</taxon>
        <taxon>Brassiceae</taxon>
        <taxon>Brassica</taxon>
    </lineage>
</organism>